<dbReference type="InterPro" id="IPR045031">
    <property type="entry name" value="DHP_synth-like"/>
</dbReference>
<dbReference type="Gene3D" id="3.20.20.20">
    <property type="entry name" value="Dihydropteroate synthase-like"/>
    <property type="match status" value="1"/>
</dbReference>
<dbReference type="GO" id="GO:0046654">
    <property type="term" value="P:tetrahydrofolate biosynthetic process"/>
    <property type="evidence" value="ECO:0007669"/>
    <property type="project" value="TreeGrafter"/>
</dbReference>
<keyword evidence="11" id="KW-1185">Reference proteome</keyword>
<proteinExistence type="predicted"/>
<dbReference type="Proteomes" id="UP001056539">
    <property type="component" value="Chromosome"/>
</dbReference>
<dbReference type="EC" id="2.5.1.15" evidence="4"/>
<dbReference type="KEGG" id="taqu:KDW03_08180"/>
<reference evidence="10" key="1">
    <citation type="submission" date="2021-04" db="EMBL/GenBank/DDBJ databases">
        <authorList>
            <person name="Postec A."/>
        </authorList>
    </citation>
    <scope>NUCLEOTIDE SEQUENCE</scope>
    <source>
        <strain evidence="10">F1F22</strain>
    </source>
</reference>
<comment type="cofactor">
    <cofactor evidence="2">
        <name>Mg(2+)</name>
        <dbReference type="ChEBI" id="CHEBI:18420"/>
    </cofactor>
</comment>
<name>A0AAX3BBI0_9SPIR</name>
<dbReference type="AlphaFoldDB" id="A0AAX3BBI0"/>
<keyword evidence="6" id="KW-0479">Metal-binding</keyword>
<dbReference type="PROSITE" id="PS00793">
    <property type="entry name" value="DHPS_2"/>
    <property type="match status" value="1"/>
</dbReference>
<dbReference type="PANTHER" id="PTHR20941:SF1">
    <property type="entry name" value="FOLIC ACID SYNTHESIS PROTEIN FOL1"/>
    <property type="match status" value="1"/>
</dbReference>
<dbReference type="InterPro" id="IPR006390">
    <property type="entry name" value="DHP_synth_dom"/>
</dbReference>
<evidence type="ECO:0000259" key="9">
    <source>
        <dbReference type="PROSITE" id="PS50972"/>
    </source>
</evidence>
<evidence type="ECO:0000256" key="1">
    <source>
        <dbReference type="ARBA" id="ARBA00000012"/>
    </source>
</evidence>
<evidence type="ECO:0000256" key="2">
    <source>
        <dbReference type="ARBA" id="ARBA00001946"/>
    </source>
</evidence>
<dbReference type="PANTHER" id="PTHR20941">
    <property type="entry name" value="FOLATE SYNTHESIS PROTEINS"/>
    <property type="match status" value="1"/>
</dbReference>
<evidence type="ECO:0000313" key="11">
    <source>
        <dbReference type="Proteomes" id="UP001056539"/>
    </source>
</evidence>
<protein>
    <recommendedName>
        <fullName evidence="4">dihydropteroate synthase</fullName>
        <ecNumber evidence="4">2.5.1.15</ecNumber>
    </recommendedName>
</protein>
<keyword evidence="5 10" id="KW-0808">Transferase</keyword>
<dbReference type="Pfam" id="PF00809">
    <property type="entry name" value="Pterin_bind"/>
    <property type="match status" value="1"/>
</dbReference>
<sequence length="408" mass="45333">MTLYPLWYPQETIKDDILRVGCDPRAVSIFSQKTHIIPIYIHSIKPAMANIIKQEMLSLKGDAIVHEKSVSCEIEKTDVILLGTMSVLRNFVQKLKIHPYPTLVSLNEKLEILLNNLQRPITTQTSPHGKTISYTQPLIMGILNITPDSFFDGGRYLSVEDAIRRAEQMREEGADIIDIGGESTRPGSDPIPVEEELSRTIPIIQSLTKKLDIPISIDTTKALVAQRAVEAGADIINDISGFTFDPAMTDVLVKTQAIGIIGHIKGTPKNMQVNPTYENVIKELVEYFEERILSLTKQGVKKELLIVDPCIGFGKTAKHNLTILKHTAAFRSFGLPVLVGASRKSTLGKILSPHNPLPPEERLFSTLGAHMYTWLEGAAIVRVHDVRAHNDLRKTLLAIKNESLSTDN</sequence>
<dbReference type="PROSITE" id="PS50972">
    <property type="entry name" value="PTERIN_BINDING"/>
    <property type="match status" value="1"/>
</dbReference>
<dbReference type="NCBIfam" id="TIGR01496">
    <property type="entry name" value="DHPS"/>
    <property type="match status" value="1"/>
</dbReference>
<reference evidence="10" key="2">
    <citation type="submission" date="2022-06" db="EMBL/GenBank/DDBJ databases">
        <title>Thermospira aquatica gen. nov., sp. nov.</title>
        <authorList>
            <person name="Ben Ali Gam Z."/>
            <person name="Labat M."/>
        </authorList>
    </citation>
    <scope>NUCLEOTIDE SEQUENCE</scope>
    <source>
        <strain evidence="10">F1F22</strain>
    </source>
</reference>
<evidence type="ECO:0000256" key="8">
    <source>
        <dbReference type="ARBA" id="ARBA00022909"/>
    </source>
</evidence>
<dbReference type="GO" id="GO:0004156">
    <property type="term" value="F:dihydropteroate synthase activity"/>
    <property type="evidence" value="ECO:0007669"/>
    <property type="project" value="UniProtKB-EC"/>
</dbReference>
<dbReference type="RefSeq" id="WP_271434594.1">
    <property type="nucleotide sequence ID" value="NZ_CP073355.1"/>
</dbReference>
<comment type="pathway">
    <text evidence="3">Cofactor biosynthesis; tetrahydrofolate biosynthesis; 7,8-dihydrofolate from 2-amino-4-hydroxy-6-hydroxymethyl-7,8-dihydropteridine diphosphate and 4-aminobenzoate: step 1/2.</text>
</comment>
<feature type="domain" description="Pterin-binding" evidence="9">
    <location>
        <begin position="137"/>
        <end position="394"/>
    </location>
</feature>
<evidence type="ECO:0000256" key="4">
    <source>
        <dbReference type="ARBA" id="ARBA00012458"/>
    </source>
</evidence>
<dbReference type="EMBL" id="CP073355">
    <property type="protein sequence ID" value="URA09465.1"/>
    <property type="molecule type" value="Genomic_DNA"/>
</dbReference>
<dbReference type="InterPro" id="IPR000489">
    <property type="entry name" value="Pterin-binding_dom"/>
</dbReference>
<gene>
    <name evidence="10" type="primary">folP</name>
    <name evidence="10" type="ORF">KDW03_08180</name>
</gene>
<dbReference type="SUPFAM" id="SSF51717">
    <property type="entry name" value="Dihydropteroate synthetase-like"/>
    <property type="match status" value="1"/>
</dbReference>
<keyword evidence="7" id="KW-0460">Magnesium</keyword>
<accession>A0AAX3BBI0</accession>
<comment type="catalytic activity">
    <reaction evidence="1">
        <text>(7,8-dihydropterin-6-yl)methyl diphosphate + 4-aminobenzoate = 7,8-dihydropteroate + diphosphate</text>
        <dbReference type="Rhea" id="RHEA:19949"/>
        <dbReference type="ChEBI" id="CHEBI:17836"/>
        <dbReference type="ChEBI" id="CHEBI:17839"/>
        <dbReference type="ChEBI" id="CHEBI:33019"/>
        <dbReference type="ChEBI" id="CHEBI:72950"/>
        <dbReference type="EC" id="2.5.1.15"/>
    </reaction>
</comment>
<dbReference type="InterPro" id="IPR011005">
    <property type="entry name" value="Dihydropteroate_synth-like_sf"/>
</dbReference>
<dbReference type="GO" id="GO:0005829">
    <property type="term" value="C:cytosol"/>
    <property type="evidence" value="ECO:0007669"/>
    <property type="project" value="TreeGrafter"/>
</dbReference>
<dbReference type="GO" id="GO:0046656">
    <property type="term" value="P:folic acid biosynthetic process"/>
    <property type="evidence" value="ECO:0007669"/>
    <property type="project" value="UniProtKB-KW"/>
</dbReference>
<evidence type="ECO:0000256" key="6">
    <source>
        <dbReference type="ARBA" id="ARBA00022723"/>
    </source>
</evidence>
<evidence type="ECO:0000313" key="10">
    <source>
        <dbReference type="EMBL" id="URA09465.1"/>
    </source>
</evidence>
<evidence type="ECO:0000256" key="5">
    <source>
        <dbReference type="ARBA" id="ARBA00022679"/>
    </source>
</evidence>
<organism evidence="10 11">
    <name type="scientific">Thermospira aquatica</name>
    <dbReference type="NCBI Taxonomy" id="2828656"/>
    <lineage>
        <taxon>Bacteria</taxon>
        <taxon>Pseudomonadati</taxon>
        <taxon>Spirochaetota</taxon>
        <taxon>Spirochaetia</taxon>
        <taxon>Brevinematales</taxon>
        <taxon>Thermospiraceae</taxon>
        <taxon>Thermospira</taxon>
    </lineage>
</organism>
<dbReference type="CDD" id="cd00739">
    <property type="entry name" value="DHPS"/>
    <property type="match status" value="1"/>
</dbReference>
<keyword evidence="8" id="KW-0289">Folate biosynthesis</keyword>
<evidence type="ECO:0000256" key="7">
    <source>
        <dbReference type="ARBA" id="ARBA00022842"/>
    </source>
</evidence>
<dbReference type="PROSITE" id="PS00792">
    <property type="entry name" value="DHPS_1"/>
    <property type="match status" value="1"/>
</dbReference>
<dbReference type="GO" id="GO:0046872">
    <property type="term" value="F:metal ion binding"/>
    <property type="evidence" value="ECO:0007669"/>
    <property type="project" value="UniProtKB-KW"/>
</dbReference>
<evidence type="ECO:0000256" key="3">
    <source>
        <dbReference type="ARBA" id="ARBA00004763"/>
    </source>
</evidence>